<keyword evidence="2" id="KW-0963">Cytoplasm</keyword>
<keyword evidence="4" id="KW-0206">Cytoskeleton</keyword>
<evidence type="ECO:0000313" key="7">
    <source>
        <dbReference type="RefSeq" id="XP_035306903.1"/>
    </source>
</evidence>
<dbReference type="RefSeq" id="XP_003514490.1">
    <property type="nucleotide sequence ID" value="XM_003514442.5"/>
</dbReference>
<dbReference type="GO" id="GO:0051661">
    <property type="term" value="P:maintenance of centrosome location"/>
    <property type="evidence" value="ECO:0007669"/>
    <property type="project" value="TreeGrafter"/>
</dbReference>
<gene>
    <name evidence="7 8" type="primary">LOC100756022</name>
</gene>
<dbReference type="Proteomes" id="UP001108280">
    <property type="component" value="Chromosome 1"/>
</dbReference>
<protein>
    <submittedName>
        <fullName evidence="7 8">A-kinase anchor protein 9</fullName>
    </submittedName>
</protein>
<evidence type="ECO:0000256" key="1">
    <source>
        <dbReference type="ARBA" id="ARBA00004300"/>
    </source>
</evidence>
<dbReference type="RefSeq" id="XP_035306903.1">
    <property type="nucleotide sequence ID" value="XM_035451012.1"/>
</dbReference>
<proteinExistence type="predicted"/>
<feature type="coiled-coil region" evidence="5">
    <location>
        <begin position="38"/>
        <end position="82"/>
    </location>
</feature>
<evidence type="ECO:0000256" key="3">
    <source>
        <dbReference type="ARBA" id="ARBA00023054"/>
    </source>
</evidence>
<keyword evidence="6" id="KW-1185">Reference proteome</keyword>
<dbReference type="AlphaFoldDB" id="A0A9J7H836"/>
<reference evidence="6" key="1">
    <citation type="journal article" date="2018" name="Biotechnol. Bioeng.">
        <title>A reference genome of the Chinese hamster based on a hybrid assembly strategy.</title>
        <authorList>
            <person name="Rupp O."/>
            <person name="MacDonald M.L."/>
            <person name="Li S."/>
            <person name="Dhiman H."/>
            <person name="Polson S."/>
            <person name="Griep S."/>
            <person name="Heffner K."/>
            <person name="Hernandez I."/>
            <person name="Brinkrolf K."/>
            <person name="Jadhav V."/>
            <person name="Samoudi M."/>
            <person name="Hao H."/>
            <person name="Kingham B."/>
            <person name="Goesmann A."/>
            <person name="Betenbaugh M.J."/>
            <person name="Lewis N.E."/>
            <person name="Borth N."/>
            <person name="Lee K.H."/>
        </authorList>
    </citation>
    <scope>NUCLEOTIDE SEQUENCE [LARGE SCALE GENOMIC DNA]</scope>
    <source>
        <strain evidence="6">17A/GY</strain>
    </source>
</reference>
<dbReference type="GO" id="GO:0005801">
    <property type="term" value="C:cis-Golgi network"/>
    <property type="evidence" value="ECO:0007669"/>
    <property type="project" value="TreeGrafter"/>
</dbReference>
<dbReference type="GO" id="GO:0015459">
    <property type="term" value="F:potassium channel regulator activity"/>
    <property type="evidence" value="ECO:0007669"/>
    <property type="project" value="TreeGrafter"/>
</dbReference>
<dbReference type="GO" id="GO:0034237">
    <property type="term" value="F:protein kinase A regulatory subunit binding"/>
    <property type="evidence" value="ECO:0007669"/>
    <property type="project" value="TreeGrafter"/>
</dbReference>
<dbReference type="GeneID" id="100756022"/>
<name>A0A9J7H836_CRIGR</name>
<dbReference type="GO" id="GO:0097060">
    <property type="term" value="C:synaptic membrane"/>
    <property type="evidence" value="ECO:0007669"/>
    <property type="project" value="TreeGrafter"/>
</dbReference>
<dbReference type="GO" id="GO:0005795">
    <property type="term" value="C:Golgi stack"/>
    <property type="evidence" value="ECO:0007669"/>
    <property type="project" value="TreeGrafter"/>
</dbReference>
<dbReference type="InterPro" id="IPR028745">
    <property type="entry name" value="AKAP9/Pericentrin"/>
</dbReference>
<dbReference type="GO" id="GO:0060090">
    <property type="term" value="F:molecular adaptor activity"/>
    <property type="evidence" value="ECO:0007669"/>
    <property type="project" value="InterPro"/>
</dbReference>
<evidence type="ECO:0000256" key="4">
    <source>
        <dbReference type="ARBA" id="ARBA00023212"/>
    </source>
</evidence>
<comment type="subcellular location">
    <subcellularLocation>
        <location evidence="1">Cytoplasm</location>
        <location evidence="1">Cytoskeleton</location>
        <location evidence="1">Microtubule organizing center</location>
        <location evidence="1">Centrosome</location>
    </subcellularLocation>
</comment>
<accession>A0A9J7H836</accession>
<reference evidence="6" key="2">
    <citation type="journal article" date="2020" name="Biotechnol. Bioeng.">
        <title>Chromosome-scale scaffolds for the Chinese hamster reference genome assembly to facilitate the study of the CHO epigenome.</title>
        <authorList>
            <person name="Hilliard W."/>
            <person name="MacDonald M."/>
            <person name="Lee K.H."/>
        </authorList>
    </citation>
    <scope>NUCLEOTIDE SEQUENCE [LARGE SCALE GENOMIC DNA]</scope>
    <source>
        <strain evidence="6">17A/GY</strain>
    </source>
</reference>
<dbReference type="KEGG" id="cge:100756022"/>
<organism evidence="6 7">
    <name type="scientific">Cricetulus griseus</name>
    <name type="common">Chinese hamster</name>
    <name type="synonym">Cricetulus barabensis griseus</name>
    <dbReference type="NCBI Taxonomy" id="10029"/>
    <lineage>
        <taxon>Eukaryota</taxon>
        <taxon>Metazoa</taxon>
        <taxon>Chordata</taxon>
        <taxon>Craniata</taxon>
        <taxon>Vertebrata</taxon>
        <taxon>Euteleostomi</taxon>
        <taxon>Mammalia</taxon>
        <taxon>Eutheria</taxon>
        <taxon>Euarchontoglires</taxon>
        <taxon>Glires</taxon>
        <taxon>Rodentia</taxon>
        <taxon>Myomorpha</taxon>
        <taxon>Muroidea</taxon>
        <taxon>Cricetidae</taxon>
        <taxon>Cricetinae</taxon>
        <taxon>Cricetulus</taxon>
    </lineage>
</organism>
<dbReference type="PANTHER" id="PTHR44981">
    <property type="entry name" value="PERICENTRIN-LIKE PROTEIN, ISOFORM F"/>
    <property type="match status" value="1"/>
</dbReference>
<dbReference type="GO" id="GO:0005813">
    <property type="term" value="C:centrosome"/>
    <property type="evidence" value="ECO:0007669"/>
    <property type="project" value="UniProtKB-SubCell"/>
</dbReference>
<keyword evidence="3 5" id="KW-0175">Coiled coil</keyword>
<sequence length="187" mass="21619">METTSRSGEYGGEGWTCMSRVCQPRLKANEVHLLSDTLAREQKKSQELQCALEAEKAKSGHDEEQAKELKALRSTLEDQKQRNIHLDELLGQQRQLLSDFQQQIESQRMLYNVQLAEEQDRNLELQVLLESEKVKIQEMKDTLDKERELHSNGGQPQPAFPPEEILQELQGPLEEKQKHIMELVNES</sequence>
<evidence type="ECO:0000313" key="6">
    <source>
        <dbReference type="Proteomes" id="UP001108280"/>
    </source>
</evidence>
<dbReference type="PANTHER" id="PTHR44981:SF1">
    <property type="entry name" value="A-KINASE ANCHOR PROTEIN 9"/>
    <property type="match status" value="1"/>
</dbReference>
<dbReference type="RefSeq" id="XP_035306905.1">
    <property type="nucleotide sequence ID" value="XM_035451014.1"/>
</dbReference>
<dbReference type="GO" id="GO:0060307">
    <property type="term" value="P:regulation of ventricular cardiac muscle cell membrane repolarization"/>
    <property type="evidence" value="ECO:0007669"/>
    <property type="project" value="TreeGrafter"/>
</dbReference>
<dbReference type="GO" id="GO:0007165">
    <property type="term" value="P:signal transduction"/>
    <property type="evidence" value="ECO:0007669"/>
    <property type="project" value="InterPro"/>
</dbReference>
<reference evidence="7 8" key="3">
    <citation type="submission" date="2025-04" db="UniProtKB">
        <authorList>
            <consortium name="RefSeq"/>
        </authorList>
    </citation>
    <scope>IDENTIFICATION</scope>
    <source>
        <strain evidence="7 8">17A/GY</strain>
        <tissue evidence="7 8">Liver</tissue>
    </source>
</reference>
<evidence type="ECO:0000256" key="5">
    <source>
        <dbReference type="SAM" id="Coils"/>
    </source>
</evidence>
<dbReference type="GO" id="GO:1903358">
    <property type="term" value="P:regulation of Golgi organization"/>
    <property type="evidence" value="ECO:0007669"/>
    <property type="project" value="TreeGrafter"/>
</dbReference>
<evidence type="ECO:0000313" key="8">
    <source>
        <dbReference type="RefSeq" id="XP_035306905.1"/>
    </source>
</evidence>
<evidence type="ECO:0000256" key="2">
    <source>
        <dbReference type="ARBA" id="ARBA00022490"/>
    </source>
</evidence>